<keyword evidence="3" id="KW-1185">Reference proteome</keyword>
<dbReference type="EMBL" id="OOIL02003368">
    <property type="protein sequence ID" value="VFQ87452.1"/>
    <property type="molecule type" value="Genomic_DNA"/>
</dbReference>
<feature type="compositionally biased region" description="Basic and acidic residues" evidence="1">
    <location>
        <begin position="1"/>
        <end position="22"/>
    </location>
</feature>
<dbReference type="Proteomes" id="UP000595140">
    <property type="component" value="Unassembled WGS sequence"/>
</dbReference>
<gene>
    <name evidence="2" type="ORF">CCAM_LOCUS29228</name>
</gene>
<sequence>MNHFPESRGCRDGGKNQIRDFISDGGENPTLENDVKLKPFIIVVGDGNDGAVKITMEVEPPCKEKEQAAPLFVVWLRKAELYRDM</sequence>
<evidence type="ECO:0000256" key="1">
    <source>
        <dbReference type="SAM" id="MobiDB-lite"/>
    </source>
</evidence>
<proteinExistence type="predicted"/>
<feature type="region of interest" description="Disordered" evidence="1">
    <location>
        <begin position="1"/>
        <end position="30"/>
    </location>
</feature>
<protein>
    <submittedName>
        <fullName evidence="2">Uncharacterized protein</fullName>
    </submittedName>
</protein>
<reference evidence="2 3" key="1">
    <citation type="submission" date="2018-04" db="EMBL/GenBank/DDBJ databases">
        <authorList>
            <person name="Vogel A."/>
        </authorList>
    </citation>
    <scope>NUCLEOTIDE SEQUENCE [LARGE SCALE GENOMIC DNA]</scope>
</reference>
<evidence type="ECO:0000313" key="3">
    <source>
        <dbReference type="Proteomes" id="UP000595140"/>
    </source>
</evidence>
<name>A0A484MFA3_9ASTE</name>
<dbReference type="AlphaFoldDB" id="A0A484MFA3"/>
<evidence type="ECO:0000313" key="2">
    <source>
        <dbReference type="EMBL" id="VFQ87452.1"/>
    </source>
</evidence>
<organism evidence="2 3">
    <name type="scientific">Cuscuta campestris</name>
    <dbReference type="NCBI Taxonomy" id="132261"/>
    <lineage>
        <taxon>Eukaryota</taxon>
        <taxon>Viridiplantae</taxon>
        <taxon>Streptophyta</taxon>
        <taxon>Embryophyta</taxon>
        <taxon>Tracheophyta</taxon>
        <taxon>Spermatophyta</taxon>
        <taxon>Magnoliopsida</taxon>
        <taxon>eudicotyledons</taxon>
        <taxon>Gunneridae</taxon>
        <taxon>Pentapetalae</taxon>
        <taxon>asterids</taxon>
        <taxon>lamiids</taxon>
        <taxon>Solanales</taxon>
        <taxon>Convolvulaceae</taxon>
        <taxon>Cuscuteae</taxon>
        <taxon>Cuscuta</taxon>
        <taxon>Cuscuta subgen. Grammica</taxon>
        <taxon>Cuscuta sect. Cleistogrammica</taxon>
    </lineage>
</organism>
<accession>A0A484MFA3</accession>